<comment type="caution">
    <text evidence="1">The sequence shown here is derived from an EMBL/GenBank/DDBJ whole genome shotgun (WGS) entry which is preliminary data.</text>
</comment>
<gene>
    <name evidence="1" type="ORF">D3P04_13625</name>
</gene>
<keyword evidence="2" id="KW-1185">Reference proteome</keyword>
<protein>
    <submittedName>
        <fullName evidence="1">Uncharacterized protein</fullName>
    </submittedName>
</protein>
<proteinExistence type="predicted"/>
<dbReference type="AlphaFoldDB" id="A0A418ST48"/>
<reference evidence="2" key="1">
    <citation type="submission" date="2018-09" db="EMBL/GenBank/DDBJ databases">
        <title>Acidovorax cavernicola nov. sp. isolated from Gruta de las Maravillas (Aracena, Spain).</title>
        <authorList>
            <person name="Jurado V."/>
            <person name="Gutierrez-Patricio S."/>
            <person name="Gonzalez-Pimentel J.L."/>
            <person name="Miller A.Z."/>
            <person name="Laiz L."/>
            <person name="Saiz-Jimenez C."/>
        </authorList>
    </citation>
    <scope>NUCLEOTIDE SEQUENCE [LARGE SCALE GENOMIC DNA]</scope>
    <source>
        <strain evidence="2">1011MAR3C25</strain>
    </source>
</reference>
<organism evidence="1 2">
    <name type="scientific">Paracoccus onubensis</name>
    <dbReference type="NCBI Taxonomy" id="1675788"/>
    <lineage>
        <taxon>Bacteria</taxon>
        <taxon>Pseudomonadati</taxon>
        <taxon>Pseudomonadota</taxon>
        <taxon>Alphaproteobacteria</taxon>
        <taxon>Rhodobacterales</taxon>
        <taxon>Paracoccaceae</taxon>
        <taxon>Paracoccus</taxon>
    </lineage>
</organism>
<name>A0A418ST48_9RHOB</name>
<dbReference type="EMBL" id="QZCG01000009">
    <property type="protein sequence ID" value="RJE84048.1"/>
    <property type="molecule type" value="Genomic_DNA"/>
</dbReference>
<dbReference type="Proteomes" id="UP000284202">
    <property type="component" value="Unassembled WGS sequence"/>
</dbReference>
<evidence type="ECO:0000313" key="2">
    <source>
        <dbReference type="Proteomes" id="UP000284202"/>
    </source>
</evidence>
<sequence length="98" mass="11078">MIANQSIAEMGQIKTNTARASLSHAAFVALKACTEFLDPKERAILTRRLAKKFPAGEIYPKFSPYSKDEISFMDDRYREDVMDIDSSYGIIRPSTRIA</sequence>
<accession>A0A418ST48</accession>
<evidence type="ECO:0000313" key="1">
    <source>
        <dbReference type="EMBL" id="RJE84048.1"/>
    </source>
</evidence>